<name>A0A835UZ19_VANPL</name>
<evidence type="ECO:0000313" key="2">
    <source>
        <dbReference type="Proteomes" id="UP000636800"/>
    </source>
</evidence>
<organism evidence="1 2">
    <name type="scientific">Vanilla planifolia</name>
    <name type="common">Vanilla</name>
    <dbReference type="NCBI Taxonomy" id="51239"/>
    <lineage>
        <taxon>Eukaryota</taxon>
        <taxon>Viridiplantae</taxon>
        <taxon>Streptophyta</taxon>
        <taxon>Embryophyta</taxon>
        <taxon>Tracheophyta</taxon>
        <taxon>Spermatophyta</taxon>
        <taxon>Magnoliopsida</taxon>
        <taxon>Liliopsida</taxon>
        <taxon>Asparagales</taxon>
        <taxon>Orchidaceae</taxon>
        <taxon>Vanilloideae</taxon>
        <taxon>Vanilleae</taxon>
        <taxon>Vanilla</taxon>
    </lineage>
</organism>
<gene>
    <name evidence="1" type="ORF">HPP92_012052</name>
</gene>
<accession>A0A835UZ19</accession>
<dbReference type="Proteomes" id="UP000636800">
    <property type="component" value="Chromosome 5"/>
</dbReference>
<keyword evidence="2" id="KW-1185">Reference proteome</keyword>
<proteinExistence type="predicted"/>
<dbReference type="EMBL" id="JADCNL010000005">
    <property type="protein sequence ID" value="KAG0481194.1"/>
    <property type="molecule type" value="Genomic_DNA"/>
</dbReference>
<evidence type="ECO:0000313" key="1">
    <source>
        <dbReference type="EMBL" id="KAG0481194.1"/>
    </source>
</evidence>
<dbReference type="AlphaFoldDB" id="A0A835UZ19"/>
<sequence length="103" mass="11582">MKGLEEVTWGRSLSGFGFKKWSLDDMQMGKGNLHKEVKEGDVWATIWVHLDNVYKNSIGHTSFTWCSNKDAWATIQVPYELAKVQVTFVKHGILPLGQGQSSA</sequence>
<protein>
    <submittedName>
        <fullName evidence="1">Uncharacterized protein</fullName>
    </submittedName>
</protein>
<comment type="caution">
    <text evidence="1">The sequence shown here is derived from an EMBL/GenBank/DDBJ whole genome shotgun (WGS) entry which is preliminary data.</text>
</comment>
<reference evidence="1 2" key="1">
    <citation type="journal article" date="2020" name="Nat. Food">
        <title>A phased Vanilla planifolia genome enables genetic improvement of flavour and production.</title>
        <authorList>
            <person name="Hasing T."/>
            <person name="Tang H."/>
            <person name="Brym M."/>
            <person name="Khazi F."/>
            <person name="Huang T."/>
            <person name="Chambers A.H."/>
        </authorList>
    </citation>
    <scope>NUCLEOTIDE SEQUENCE [LARGE SCALE GENOMIC DNA]</scope>
    <source>
        <tissue evidence="1">Leaf</tissue>
    </source>
</reference>